<dbReference type="EMBL" id="ACKZ01000007">
    <property type="protein sequence ID" value="EEW38157.1"/>
    <property type="molecule type" value="Genomic_DNA"/>
</dbReference>
<dbReference type="PANTHER" id="PTHR34475">
    <property type="match status" value="1"/>
</dbReference>
<evidence type="ECO:0000313" key="3">
    <source>
        <dbReference type="Proteomes" id="UP000005926"/>
    </source>
</evidence>
<keyword evidence="1" id="KW-1133">Transmembrane helix</keyword>
<dbReference type="HOGENOM" id="CLU_047530_0_1_9"/>
<dbReference type="Gene3D" id="1.10.260.40">
    <property type="entry name" value="lambda repressor-like DNA-binding domains"/>
    <property type="match status" value="1"/>
</dbReference>
<dbReference type="eggNOG" id="COG1426">
    <property type="taxonomic scope" value="Bacteria"/>
</dbReference>
<accession>C8NE05</accession>
<dbReference type="PANTHER" id="PTHR34475:SF1">
    <property type="entry name" value="CYTOSKELETON PROTEIN RODZ"/>
    <property type="match status" value="1"/>
</dbReference>
<dbReference type="GO" id="GO:0003677">
    <property type="term" value="F:DNA binding"/>
    <property type="evidence" value="ECO:0007669"/>
    <property type="project" value="InterPro"/>
</dbReference>
<dbReference type="InterPro" id="IPR050400">
    <property type="entry name" value="Bact_Cytoskel_RodZ"/>
</dbReference>
<name>C8NE05_9LACT</name>
<keyword evidence="3" id="KW-1185">Reference proteome</keyword>
<dbReference type="AlphaFoldDB" id="C8NE05"/>
<evidence type="ECO:0000256" key="1">
    <source>
        <dbReference type="SAM" id="Phobius"/>
    </source>
</evidence>
<proteinExistence type="predicted"/>
<dbReference type="Proteomes" id="UP000005926">
    <property type="component" value="Unassembled WGS sequence"/>
</dbReference>
<sequence length="280" mass="30336">MTQTIGEILKSARQLKGYTLDDLQQITKIQKRYLIAIEDNDFDLMPGAFYTRAFIKQIADTVGLDGAALLEEHASEIPQATVKTTTSTATSASVTSNRTRLNKNKSKWSSISDTLKNYFPTILLGMFIVAIIFAIGQAVLNTRSQRNNQVTTQVTTQQSAVQETTVATTTTKAPEVTSVNYSYANGNALYYTAQVSKFPLEVKVLNQARTDLWAQISADGTVVADGVPSTGQTVSGSIPEGTTTIRMDFGYTPLGTITVGGVELKIPEGSTANRIYITVQ</sequence>
<evidence type="ECO:0008006" key="4">
    <source>
        <dbReference type="Google" id="ProtNLM"/>
    </source>
</evidence>
<dbReference type="SUPFAM" id="SSF47413">
    <property type="entry name" value="lambda repressor-like DNA-binding domains"/>
    <property type="match status" value="1"/>
</dbReference>
<reference evidence="2 3" key="1">
    <citation type="submission" date="2009-08" db="EMBL/GenBank/DDBJ databases">
        <authorList>
            <person name="Muzny D."/>
            <person name="Qin X."/>
            <person name="Deng J."/>
            <person name="Jiang H."/>
            <person name="Liu Y."/>
            <person name="Qu J."/>
            <person name="Song X.-Z."/>
            <person name="Zhang L."/>
            <person name="Thornton R."/>
            <person name="Coyle M."/>
            <person name="Francisco L."/>
            <person name="Jackson L."/>
            <person name="Javaid M."/>
            <person name="Korchina V."/>
            <person name="Kovar C."/>
            <person name="Mata R."/>
            <person name="Mathew T."/>
            <person name="Ngo R."/>
            <person name="Nguyen L."/>
            <person name="Nguyen N."/>
            <person name="Okwuonu G."/>
            <person name="Ongeri F."/>
            <person name="Pham C."/>
            <person name="Simmons D."/>
            <person name="Wilczek-Boney K."/>
            <person name="Hale W."/>
            <person name="Jakkamsetti A."/>
            <person name="Pham P."/>
            <person name="Ruth R."/>
            <person name="San Lucas F."/>
            <person name="Warren J."/>
            <person name="Zhang J."/>
            <person name="Zhao Z."/>
            <person name="Zhou C."/>
            <person name="Zhu D."/>
            <person name="Lee S."/>
            <person name="Bess C."/>
            <person name="Blankenburg K."/>
            <person name="Forbes L."/>
            <person name="Fu Q."/>
            <person name="Gubbala S."/>
            <person name="Hirani K."/>
            <person name="Jayaseelan J.C."/>
            <person name="Lara F."/>
            <person name="Munidasa M."/>
            <person name="Palculict T."/>
            <person name="Patil S."/>
            <person name="Pu L.-L."/>
            <person name="Saada N."/>
            <person name="Tang L."/>
            <person name="Weissenberger G."/>
            <person name="Zhu Y."/>
            <person name="Hemphill L."/>
            <person name="Shang Y."/>
            <person name="Youmans B."/>
            <person name="Ayvaz T."/>
            <person name="Ross M."/>
            <person name="Santibanez J."/>
            <person name="Aqrawi P."/>
            <person name="Gross S."/>
            <person name="Joshi V."/>
            <person name="Fowler G."/>
            <person name="Nazareth L."/>
            <person name="Reid J."/>
            <person name="Worley K."/>
            <person name="Petrosino J."/>
            <person name="Highlander S."/>
            <person name="Gibbs R."/>
        </authorList>
    </citation>
    <scope>NUCLEOTIDE SEQUENCE [LARGE SCALE GENOMIC DNA]</scope>
    <source>
        <strain evidence="2 3">ATCC 49175</strain>
    </source>
</reference>
<dbReference type="InterPro" id="IPR010982">
    <property type="entry name" value="Lambda_DNA-bd_dom_sf"/>
</dbReference>
<keyword evidence="1" id="KW-0472">Membrane</keyword>
<evidence type="ECO:0000313" key="2">
    <source>
        <dbReference type="EMBL" id="EEW38157.1"/>
    </source>
</evidence>
<organism evidence="2 3">
    <name type="scientific">Granulicatella adiacens ATCC 49175</name>
    <dbReference type="NCBI Taxonomy" id="638301"/>
    <lineage>
        <taxon>Bacteria</taxon>
        <taxon>Bacillati</taxon>
        <taxon>Bacillota</taxon>
        <taxon>Bacilli</taxon>
        <taxon>Lactobacillales</taxon>
        <taxon>Carnobacteriaceae</taxon>
        <taxon>Granulicatella</taxon>
    </lineage>
</organism>
<dbReference type="Pfam" id="PF13413">
    <property type="entry name" value="HTH_25"/>
    <property type="match status" value="1"/>
</dbReference>
<keyword evidence="1" id="KW-0812">Transmembrane</keyword>
<dbReference type="STRING" id="638301.HMPREF0444_0150"/>
<comment type="caution">
    <text evidence="2">The sequence shown here is derived from an EMBL/GenBank/DDBJ whole genome shotgun (WGS) entry which is preliminary data.</text>
</comment>
<gene>
    <name evidence="2" type="ORF">HMPREF0444_0150</name>
</gene>
<feature type="transmembrane region" description="Helical" evidence="1">
    <location>
        <begin position="118"/>
        <end position="140"/>
    </location>
</feature>
<protein>
    <recommendedName>
        <fullName evidence="4">Helix-turn-helix domain-containing protein</fullName>
    </recommendedName>
</protein>